<evidence type="ECO:0000256" key="1">
    <source>
        <dbReference type="SAM" id="Coils"/>
    </source>
</evidence>
<feature type="compositionally biased region" description="Basic and acidic residues" evidence="2">
    <location>
        <begin position="56"/>
        <end position="65"/>
    </location>
</feature>
<comment type="caution">
    <text evidence="3">The sequence shown here is derived from an EMBL/GenBank/DDBJ whole genome shotgun (WGS) entry which is preliminary data.</text>
</comment>
<organism evidence="3 4">
    <name type="scientific">Gymnopilus junonius</name>
    <name type="common">Spectacular rustgill mushroom</name>
    <name type="synonym">Gymnopilus spectabilis subsp. junonius</name>
    <dbReference type="NCBI Taxonomy" id="109634"/>
    <lineage>
        <taxon>Eukaryota</taxon>
        <taxon>Fungi</taxon>
        <taxon>Dikarya</taxon>
        <taxon>Basidiomycota</taxon>
        <taxon>Agaricomycotina</taxon>
        <taxon>Agaricomycetes</taxon>
        <taxon>Agaricomycetidae</taxon>
        <taxon>Agaricales</taxon>
        <taxon>Agaricineae</taxon>
        <taxon>Hymenogastraceae</taxon>
        <taxon>Gymnopilus</taxon>
    </lineage>
</organism>
<feature type="region of interest" description="Disordered" evidence="2">
    <location>
        <begin position="23"/>
        <end position="65"/>
    </location>
</feature>
<evidence type="ECO:0000313" key="3">
    <source>
        <dbReference type="EMBL" id="KAF8908158.1"/>
    </source>
</evidence>
<evidence type="ECO:0000256" key="2">
    <source>
        <dbReference type="SAM" id="MobiDB-lite"/>
    </source>
</evidence>
<proteinExistence type="predicted"/>
<sequence>MTLQREYADSLAEHTRKRPCYYQAGIPLYGRSKSGTLNKSTAKHGPPAQRRKKTSSAKDLDRDRELHRQAQATYWERNRMKLEGKAWEDRVGKNNDSQKRLAEETTEGKETTGATELKSTECNSMGMHRPTKIDRRGALRRVLIAMKRQMDALENKVARLEQLLGHAVELSDHSMDGSSSFLHTL</sequence>
<feature type="region of interest" description="Disordered" evidence="2">
    <location>
        <begin position="86"/>
        <end position="114"/>
    </location>
</feature>
<gene>
    <name evidence="3" type="ORF">CPB84DRAFT_1744334</name>
</gene>
<protein>
    <submittedName>
        <fullName evidence="3">Uncharacterized protein</fullName>
    </submittedName>
</protein>
<dbReference type="EMBL" id="JADNYJ010000012">
    <property type="protein sequence ID" value="KAF8908158.1"/>
    <property type="molecule type" value="Genomic_DNA"/>
</dbReference>
<dbReference type="AlphaFoldDB" id="A0A9P5NVY6"/>
<name>A0A9P5NVY6_GYMJU</name>
<evidence type="ECO:0000313" key="4">
    <source>
        <dbReference type="Proteomes" id="UP000724874"/>
    </source>
</evidence>
<reference evidence="3" key="1">
    <citation type="submission" date="2020-11" db="EMBL/GenBank/DDBJ databases">
        <authorList>
            <consortium name="DOE Joint Genome Institute"/>
            <person name="Ahrendt S."/>
            <person name="Riley R."/>
            <person name="Andreopoulos W."/>
            <person name="LaButti K."/>
            <person name="Pangilinan J."/>
            <person name="Ruiz-duenas F.J."/>
            <person name="Barrasa J.M."/>
            <person name="Sanchez-Garcia M."/>
            <person name="Camarero S."/>
            <person name="Miyauchi S."/>
            <person name="Serrano A."/>
            <person name="Linde D."/>
            <person name="Babiker R."/>
            <person name="Drula E."/>
            <person name="Ayuso-Fernandez I."/>
            <person name="Pacheco R."/>
            <person name="Padilla G."/>
            <person name="Ferreira P."/>
            <person name="Barriuso J."/>
            <person name="Kellner H."/>
            <person name="Castanera R."/>
            <person name="Alfaro M."/>
            <person name="Ramirez L."/>
            <person name="Pisabarro A.G."/>
            <person name="Kuo A."/>
            <person name="Tritt A."/>
            <person name="Lipzen A."/>
            <person name="He G."/>
            <person name="Yan M."/>
            <person name="Ng V."/>
            <person name="Cullen D."/>
            <person name="Martin F."/>
            <person name="Rosso M.-N."/>
            <person name="Henrissat B."/>
            <person name="Hibbett D."/>
            <person name="Martinez A.T."/>
            <person name="Grigoriev I.V."/>
        </authorList>
    </citation>
    <scope>NUCLEOTIDE SEQUENCE</scope>
    <source>
        <strain evidence="3">AH 44721</strain>
    </source>
</reference>
<dbReference type="Proteomes" id="UP000724874">
    <property type="component" value="Unassembled WGS sequence"/>
</dbReference>
<accession>A0A9P5NVY6</accession>
<keyword evidence="1" id="KW-0175">Coiled coil</keyword>
<feature type="coiled-coil region" evidence="1">
    <location>
        <begin position="136"/>
        <end position="170"/>
    </location>
</feature>
<keyword evidence="4" id="KW-1185">Reference proteome</keyword>
<feature type="compositionally biased region" description="Basic and acidic residues" evidence="2">
    <location>
        <begin position="86"/>
        <end position="110"/>
    </location>
</feature>